<evidence type="ECO:0008006" key="3">
    <source>
        <dbReference type="Google" id="ProtNLM"/>
    </source>
</evidence>
<dbReference type="AlphaFoldDB" id="A0A2M9ZH49"/>
<reference evidence="1 2" key="1">
    <citation type="submission" date="2017-07" db="EMBL/GenBank/DDBJ databases">
        <title>Leptospira spp. isolated from tropical soils.</title>
        <authorList>
            <person name="Thibeaux R."/>
            <person name="Iraola G."/>
            <person name="Ferres I."/>
            <person name="Bierque E."/>
            <person name="Girault D."/>
            <person name="Soupe-Gilbert M.-E."/>
            <person name="Picardeau M."/>
            <person name="Goarant C."/>
        </authorList>
    </citation>
    <scope>NUCLEOTIDE SEQUENCE [LARGE SCALE GENOMIC DNA]</scope>
    <source>
        <strain evidence="1 2">FH2-C-A2</strain>
    </source>
</reference>
<evidence type="ECO:0000313" key="1">
    <source>
        <dbReference type="EMBL" id="PJZ67752.1"/>
    </source>
</evidence>
<dbReference type="NCBIfam" id="NF047480">
    <property type="entry name" value="Lepto_Lp29"/>
    <property type="match status" value="1"/>
</dbReference>
<gene>
    <name evidence="1" type="ORF">CH371_07080</name>
</gene>
<sequence>MLQLNKYKFAKRIGIVLIGLSLWDCNAHYFLKSADSELTVAPIVKEKKAKVAYVGFVPFRSYLSASSGRSRTYTAVLDSSKRLVFSESFAMPAYKLKSNGLRKDVSKENVSRFIGEYIGIVKKSGTEELIHVIEPVKDGGKTADGKDSYTPYLKDLGVDYYVVGALSPPFEGAGFITLFPHLFSTLFSMVTLGIFPSFQWGDAKINVKVYDKNLNKVWEREYDASYTTLRSIWVPAYPQECQERGSCGINQQGAVPGFVYKDLLPQVESDLTGFIQSK</sequence>
<organism evidence="1 2">
    <name type="scientific">Leptospira wolffii</name>
    <dbReference type="NCBI Taxonomy" id="409998"/>
    <lineage>
        <taxon>Bacteria</taxon>
        <taxon>Pseudomonadati</taxon>
        <taxon>Spirochaetota</taxon>
        <taxon>Spirochaetia</taxon>
        <taxon>Leptospirales</taxon>
        <taxon>Leptospiraceae</taxon>
        <taxon>Leptospira</taxon>
    </lineage>
</organism>
<evidence type="ECO:0000313" key="2">
    <source>
        <dbReference type="Proteomes" id="UP000231912"/>
    </source>
</evidence>
<accession>A0A2M9ZH49</accession>
<name>A0A2M9ZH49_9LEPT</name>
<dbReference type="EMBL" id="NPDT01000001">
    <property type="protein sequence ID" value="PJZ67752.1"/>
    <property type="molecule type" value="Genomic_DNA"/>
</dbReference>
<protein>
    <recommendedName>
        <fullName evidence="3">Lipoprotein</fullName>
    </recommendedName>
</protein>
<dbReference type="RefSeq" id="WP_100758174.1">
    <property type="nucleotide sequence ID" value="NZ_NPDT01000001.1"/>
</dbReference>
<comment type="caution">
    <text evidence="1">The sequence shown here is derived from an EMBL/GenBank/DDBJ whole genome shotgun (WGS) entry which is preliminary data.</text>
</comment>
<proteinExistence type="predicted"/>
<dbReference type="Proteomes" id="UP000231912">
    <property type="component" value="Unassembled WGS sequence"/>
</dbReference>